<keyword evidence="1" id="KW-1133">Transmembrane helix</keyword>
<keyword evidence="1" id="KW-0812">Transmembrane</keyword>
<comment type="caution">
    <text evidence="2">The sequence shown here is derived from an EMBL/GenBank/DDBJ whole genome shotgun (WGS) entry which is preliminary data.</text>
</comment>
<dbReference type="Proteomes" id="UP000182788">
    <property type="component" value="Unassembled WGS sequence"/>
</dbReference>
<protein>
    <submittedName>
        <fullName evidence="2">Uncharacterized protein</fullName>
    </submittedName>
</protein>
<keyword evidence="1" id="KW-0472">Membrane</keyword>
<gene>
    <name evidence="2" type="ORF">BAU28_14430</name>
</gene>
<evidence type="ECO:0000313" key="2">
    <source>
        <dbReference type="EMBL" id="OJD78601.1"/>
    </source>
</evidence>
<feature type="transmembrane region" description="Helical" evidence="1">
    <location>
        <begin position="20"/>
        <end position="37"/>
    </location>
</feature>
<proteinExistence type="predicted"/>
<sequence>MASLYESQKILLLFSEIGKISSWVLLVVISIMIVAQLKEISYKDSTIYKGVRQRFPLFGATHKSKAREEAI</sequence>
<dbReference type="EMBL" id="MAOI01000075">
    <property type="protein sequence ID" value="OJD78601.1"/>
    <property type="molecule type" value="Genomic_DNA"/>
</dbReference>
<evidence type="ECO:0000313" key="3">
    <source>
        <dbReference type="Proteomes" id="UP000182788"/>
    </source>
</evidence>
<name>A0A1J9UKN4_9BACI</name>
<reference evidence="2 3" key="1">
    <citation type="submission" date="2016-06" db="EMBL/GenBank/DDBJ databases">
        <title>First insights into the genetic diversity and population structure of in the Bacillus cereus group bacteria from diverse marine environments.</title>
        <authorList>
            <person name="Liu Y."/>
            <person name="Lai Q."/>
            <person name="Shao Z."/>
        </authorList>
    </citation>
    <scope>NUCLEOTIDE SEQUENCE [LARGE SCALE GENOMIC DNA]</scope>
    <source>
        <strain evidence="2 3">NH24A2</strain>
    </source>
</reference>
<evidence type="ECO:0000256" key="1">
    <source>
        <dbReference type="SAM" id="Phobius"/>
    </source>
</evidence>
<accession>A0A1J9UKN4</accession>
<dbReference type="AlphaFoldDB" id="A0A1J9UKN4"/>
<organism evidence="2 3">
    <name type="scientific">Bacillus paramycoides</name>
    <dbReference type="NCBI Taxonomy" id="2026194"/>
    <lineage>
        <taxon>Bacteria</taxon>
        <taxon>Bacillati</taxon>
        <taxon>Bacillota</taxon>
        <taxon>Bacilli</taxon>
        <taxon>Bacillales</taxon>
        <taxon>Bacillaceae</taxon>
        <taxon>Bacillus</taxon>
        <taxon>Bacillus cereus group</taxon>
    </lineage>
</organism>